<dbReference type="AlphaFoldDB" id="A0A2T4IK90"/>
<dbReference type="RefSeq" id="WP_107491945.1">
    <property type="nucleotide sequence ID" value="NZ_PZKC01000001.1"/>
</dbReference>
<name>A0A2T4IK90_9RHOO</name>
<keyword evidence="1" id="KW-0732">Signal</keyword>
<keyword evidence="3" id="KW-1185">Reference proteome</keyword>
<feature type="chain" id="PRO_5015469461" description="Intracellular sulfur oxidation DsrE/DsrF family protein" evidence="1">
    <location>
        <begin position="28"/>
        <end position="147"/>
    </location>
</feature>
<dbReference type="InterPro" id="IPR027396">
    <property type="entry name" value="DsrEFH-like"/>
</dbReference>
<dbReference type="InterPro" id="IPR003787">
    <property type="entry name" value="Sulphur_relay_DsrE/F-like"/>
</dbReference>
<dbReference type="EMBL" id="PZKC01000001">
    <property type="protein sequence ID" value="PTD98185.1"/>
    <property type="molecule type" value="Genomic_DNA"/>
</dbReference>
<reference evidence="2 3" key="1">
    <citation type="submission" date="2018-03" db="EMBL/GenBank/DDBJ databases">
        <authorList>
            <person name="Keele B.F."/>
        </authorList>
    </citation>
    <scope>NUCLEOTIDE SEQUENCE [LARGE SCALE GENOMIC DNA]</scope>
    <source>
        <strain evidence="2 3">D20</strain>
    </source>
</reference>
<protein>
    <recommendedName>
        <fullName evidence="4">Intracellular sulfur oxidation DsrE/DsrF family protein</fullName>
    </recommendedName>
</protein>
<dbReference type="PANTHER" id="PTHR37691">
    <property type="entry name" value="BLR3518 PROTEIN"/>
    <property type="match status" value="1"/>
</dbReference>
<dbReference type="Pfam" id="PF02635">
    <property type="entry name" value="DsrE"/>
    <property type="match status" value="1"/>
</dbReference>
<dbReference type="InterPro" id="IPR006311">
    <property type="entry name" value="TAT_signal"/>
</dbReference>
<evidence type="ECO:0008006" key="4">
    <source>
        <dbReference type="Google" id="ProtNLM"/>
    </source>
</evidence>
<dbReference type="SUPFAM" id="SSF75169">
    <property type="entry name" value="DsrEFH-like"/>
    <property type="match status" value="1"/>
</dbReference>
<evidence type="ECO:0000256" key="1">
    <source>
        <dbReference type="SAM" id="SignalP"/>
    </source>
</evidence>
<feature type="signal peptide" evidence="1">
    <location>
        <begin position="1"/>
        <end position="27"/>
    </location>
</feature>
<dbReference type="PANTHER" id="PTHR37691:SF1">
    <property type="entry name" value="BLR3518 PROTEIN"/>
    <property type="match status" value="1"/>
</dbReference>
<dbReference type="Gene3D" id="3.40.1260.10">
    <property type="entry name" value="DsrEFH-like"/>
    <property type="match status" value="1"/>
</dbReference>
<dbReference type="Proteomes" id="UP000241193">
    <property type="component" value="Unassembled WGS sequence"/>
</dbReference>
<comment type="caution">
    <text evidence="2">The sequence shown here is derived from an EMBL/GenBank/DDBJ whole genome shotgun (WGS) entry which is preliminary data.</text>
</comment>
<gene>
    <name evidence="2" type="ORF">C8261_01890</name>
</gene>
<evidence type="ECO:0000313" key="3">
    <source>
        <dbReference type="Proteomes" id="UP000241193"/>
    </source>
</evidence>
<evidence type="ECO:0000313" key="2">
    <source>
        <dbReference type="EMBL" id="PTD98185.1"/>
    </source>
</evidence>
<dbReference type="PROSITE" id="PS51318">
    <property type="entry name" value="TAT"/>
    <property type="match status" value="1"/>
</dbReference>
<dbReference type="OrthoDB" id="8776505at2"/>
<organism evidence="2 3">
    <name type="scientific">Pseudothauera lacus</name>
    <dbReference type="NCBI Taxonomy" id="2136175"/>
    <lineage>
        <taxon>Bacteria</taxon>
        <taxon>Pseudomonadati</taxon>
        <taxon>Pseudomonadota</taxon>
        <taxon>Betaproteobacteria</taxon>
        <taxon>Rhodocyclales</taxon>
        <taxon>Zoogloeaceae</taxon>
        <taxon>Pseudothauera</taxon>
    </lineage>
</organism>
<proteinExistence type="predicted"/>
<sequence length="147" mass="15677">MSPALSRRLFLALALTTATTAGTPAFAAEEPIRVVYHIGEGVQQASRAIGNIRNHLNADPQARIVVVTHGPGIDFLIDGAEDAQGRPFAGAVGELANRGVHFRVCNNTLRSRSIEAGRLVMEASIVDSGVAEVSRLQVREGHAYLRP</sequence>
<reference evidence="2 3" key="2">
    <citation type="submission" date="2018-04" db="EMBL/GenBank/DDBJ databases">
        <title>Thauera lacus sp. nov., isolated from an saline lake in Inner Mongolia, China.</title>
        <authorList>
            <person name="Liang Q.-Y."/>
        </authorList>
    </citation>
    <scope>NUCLEOTIDE SEQUENCE [LARGE SCALE GENOMIC DNA]</scope>
    <source>
        <strain evidence="2 3">D20</strain>
    </source>
</reference>
<accession>A0A2T4IK90</accession>